<reference evidence="2 3" key="1">
    <citation type="journal article" date="2018" name="J. Microbiol.">
        <title>Salicibibacter kimchii gen. nov., sp. nov., a moderately halophilic and alkalitolerant bacterium in the family Bacillaceae, isolated from kimchi.</title>
        <authorList>
            <person name="Jang J.Y."/>
            <person name="Oh Y.J."/>
            <person name="Lim S.K."/>
            <person name="Park H.K."/>
            <person name="Lee C."/>
            <person name="Kim J.Y."/>
            <person name="Lee M.A."/>
            <person name="Choi H.J."/>
        </authorList>
    </citation>
    <scope>NUCLEOTIDE SEQUENCE [LARGE SCALE GENOMIC DNA]</scope>
    <source>
        <strain evidence="2 3">NKC1-1</strain>
    </source>
</reference>
<feature type="domain" description="GP-PDE" evidence="1">
    <location>
        <begin position="1"/>
        <end position="147"/>
    </location>
</feature>
<dbReference type="PANTHER" id="PTHR46211:SF1">
    <property type="entry name" value="GLYCEROPHOSPHODIESTER PHOSPHODIESTERASE, CYTOPLASMIC"/>
    <property type="match status" value="1"/>
</dbReference>
<dbReference type="AlphaFoldDB" id="A0A345BX50"/>
<sequence length="147" mass="16758">MNWIAHRGYSREAPENTFAAFRRAIEKGASGIELDVHVSKDGELVVMHDDDVSRTTNGKGLVRDMTASELKRLDAGSWFGEPYRGEEVPFLEEVLHFVPPEVLINIEIKNIPIFYEGIEKKVSDAFIRQNCMEQATFRRSIIAVYID</sequence>
<dbReference type="Gene3D" id="3.20.20.190">
    <property type="entry name" value="Phosphatidylinositol (PI) phosphodiesterase"/>
    <property type="match status" value="1"/>
</dbReference>
<dbReference type="Proteomes" id="UP000252100">
    <property type="component" value="Chromosome"/>
</dbReference>
<protein>
    <recommendedName>
        <fullName evidence="1">GP-PDE domain-containing protein</fullName>
    </recommendedName>
</protein>
<gene>
    <name evidence="2" type="ORF">DT065_05520</name>
</gene>
<dbReference type="InterPro" id="IPR017946">
    <property type="entry name" value="PLC-like_Pdiesterase_TIM-brl"/>
</dbReference>
<dbReference type="PANTHER" id="PTHR46211">
    <property type="entry name" value="GLYCEROPHOSPHORYL DIESTER PHOSPHODIESTERASE"/>
    <property type="match status" value="1"/>
</dbReference>
<dbReference type="OrthoDB" id="384721at2"/>
<dbReference type="PROSITE" id="PS51704">
    <property type="entry name" value="GP_PDE"/>
    <property type="match status" value="1"/>
</dbReference>
<dbReference type="GO" id="GO:0006629">
    <property type="term" value="P:lipid metabolic process"/>
    <property type="evidence" value="ECO:0007669"/>
    <property type="project" value="InterPro"/>
</dbReference>
<evidence type="ECO:0000313" key="3">
    <source>
        <dbReference type="Proteomes" id="UP000252100"/>
    </source>
</evidence>
<evidence type="ECO:0000259" key="1">
    <source>
        <dbReference type="PROSITE" id="PS51704"/>
    </source>
</evidence>
<keyword evidence="3" id="KW-1185">Reference proteome</keyword>
<name>A0A345BX50_9BACI</name>
<dbReference type="GO" id="GO:0008081">
    <property type="term" value="F:phosphoric diester hydrolase activity"/>
    <property type="evidence" value="ECO:0007669"/>
    <property type="project" value="InterPro"/>
</dbReference>
<dbReference type="SUPFAM" id="SSF51695">
    <property type="entry name" value="PLC-like phosphodiesterases"/>
    <property type="match status" value="1"/>
</dbReference>
<organism evidence="2 3">
    <name type="scientific">Salicibibacter kimchii</name>
    <dbReference type="NCBI Taxonomy" id="2099786"/>
    <lineage>
        <taxon>Bacteria</taxon>
        <taxon>Bacillati</taxon>
        <taxon>Bacillota</taxon>
        <taxon>Bacilli</taxon>
        <taxon>Bacillales</taxon>
        <taxon>Bacillaceae</taxon>
        <taxon>Salicibibacter</taxon>
    </lineage>
</organism>
<dbReference type="EMBL" id="CP031092">
    <property type="protein sequence ID" value="AXF55531.1"/>
    <property type="molecule type" value="Genomic_DNA"/>
</dbReference>
<accession>A0A345BX50</accession>
<dbReference type="Pfam" id="PF03009">
    <property type="entry name" value="GDPD"/>
    <property type="match status" value="1"/>
</dbReference>
<dbReference type="RefSeq" id="WP_114371577.1">
    <property type="nucleotide sequence ID" value="NZ_CP031092.1"/>
</dbReference>
<dbReference type="InterPro" id="IPR030395">
    <property type="entry name" value="GP_PDE_dom"/>
</dbReference>
<dbReference type="KEGG" id="rue:DT065_05520"/>
<proteinExistence type="predicted"/>
<evidence type="ECO:0000313" key="2">
    <source>
        <dbReference type="EMBL" id="AXF55531.1"/>
    </source>
</evidence>